<dbReference type="InterPro" id="IPR002559">
    <property type="entry name" value="Transposase_11"/>
</dbReference>
<evidence type="ECO:0000256" key="3">
    <source>
        <dbReference type="ARBA" id="ARBA00022578"/>
    </source>
</evidence>
<dbReference type="Pfam" id="PF01609">
    <property type="entry name" value="DDE_Tnp_1"/>
    <property type="match status" value="1"/>
</dbReference>
<dbReference type="GO" id="GO:0004803">
    <property type="term" value="F:transposase activity"/>
    <property type="evidence" value="ECO:0007669"/>
    <property type="project" value="InterPro"/>
</dbReference>
<evidence type="ECO:0000256" key="2">
    <source>
        <dbReference type="ARBA" id="ARBA00010075"/>
    </source>
</evidence>
<keyword evidence="9" id="KW-1185">Reference proteome</keyword>
<comment type="similarity">
    <text evidence="2">Belongs to the transposase 11 family.</text>
</comment>
<comment type="function">
    <text evidence="1">Involved in the transposition of the insertion sequence IS5.</text>
</comment>
<sequence>MKNKAKGLFDEQFRLNKLTNQNDPLVKLRQHVDFELFRKPLEDHFNAGKDRNQGGRPSFDYLLMFKILILQRYYNLSDDSIEYAVLDRLSFMRFLGLTISDNVPDAKTVWNFRNELTKANLVEKLFILLDKTLDKRGVILHKGKMVDASIVEVPIQRNSRDENNELKNGSIPEEWKENSAKLSQKDTDAKWSIQKGKSYYGYKNHIKADVKTKLITTYEVTPANVLEGDVLPFLISKKDRGQKLYGDKAYYQKDNEELLASEGIISRIHVKAYRYQKLTKKQESDNKIKSKTRARVEHIFAFMSNTMKRMQLQCRSLKRIETSIGLMNITYNLFRLTQLNVSLKR</sequence>
<keyword evidence="4" id="KW-0238">DNA-binding</keyword>
<evidence type="ECO:0000256" key="4">
    <source>
        <dbReference type="ARBA" id="ARBA00023125"/>
    </source>
</evidence>
<dbReference type="PANTHER" id="PTHR35604">
    <property type="entry name" value="TRANSPOSASE INSH FOR INSERTION SEQUENCE ELEMENT IS5A-RELATED"/>
    <property type="match status" value="1"/>
</dbReference>
<dbReference type="OrthoDB" id="1454687at2"/>
<feature type="domain" description="Transposase InsH N-terminal" evidence="7">
    <location>
        <begin position="15"/>
        <end position="114"/>
    </location>
</feature>
<feature type="domain" description="Transposase IS4-like" evidence="6">
    <location>
        <begin position="177"/>
        <end position="333"/>
    </location>
</feature>
<keyword evidence="3" id="KW-0815">Transposition</keyword>
<reference evidence="8 9" key="1">
    <citation type="submission" date="2018-06" db="EMBL/GenBank/DDBJ databases">
        <title>Chryseolinea flavus sp. nov., a member of the phylum Bacteroidetes isolated from soil.</title>
        <authorList>
            <person name="Li Y."/>
            <person name="Wang J."/>
        </authorList>
    </citation>
    <scope>NUCLEOTIDE SEQUENCE [LARGE SCALE GENOMIC DNA]</scope>
    <source>
        <strain evidence="8 9">SDU1-6</strain>
    </source>
</reference>
<dbReference type="EMBL" id="QMFY01000046">
    <property type="protein sequence ID" value="RAV97560.1"/>
    <property type="molecule type" value="Genomic_DNA"/>
</dbReference>
<dbReference type="AlphaFoldDB" id="A0A364XT71"/>
<dbReference type="InterPro" id="IPR008490">
    <property type="entry name" value="Transposase_InsH_N"/>
</dbReference>
<dbReference type="GO" id="GO:0003677">
    <property type="term" value="F:DNA binding"/>
    <property type="evidence" value="ECO:0007669"/>
    <property type="project" value="UniProtKB-KW"/>
</dbReference>
<comment type="caution">
    <text evidence="8">The sequence shown here is derived from an EMBL/GenBank/DDBJ whole genome shotgun (WGS) entry which is preliminary data.</text>
</comment>
<dbReference type="InterPro" id="IPR047959">
    <property type="entry name" value="Transpos_IS5"/>
</dbReference>
<name>A0A364XT71_9BACT</name>
<dbReference type="Pfam" id="PF05598">
    <property type="entry name" value="DUF772"/>
    <property type="match status" value="1"/>
</dbReference>
<dbReference type="RefSeq" id="WP_112750206.1">
    <property type="nucleotide sequence ID" value="NZ_QMFY01000046.1"/>
</dbReference>
<evidence type="ECO:0000256" key="1">
    <source>
        <dbReference type="ARBA" id="ARBA00003544"/>
    </source>
</evidence>
<protein>
    <submittedName>
        <fullName evidence="8">IS5 family transposase</fullName>
    </submittedName>
</protein>
<evidence type="ECO:0000259" key="6">
    <source>
        <dbReference type="Pfam" id="PF01609"/>
    </source>
</evidence>
<evidence type="ECO:0000256" key="5">
    <source>
        <dbReference type="ARBA" id="ARBA00023172"/>
    </source>
</evidence>
<evidence type="ECO:0000313" key="9">
    <source>
        <dbReference type="Proteomes" id="UP000251889"/>
    </source>
</evidence>
<dbReference type="Proteomes" id="UP000251889">
    <property type="component" value="Unassembled WGS sequence"/>
</dbReference>
<dbReference type="PANTHER" id="PTHR35604:SF2">
    <property type="entry name" value="TRANSPOSASE INSH FOR INSERTION SEQUENCE ELEMENT IS5A-RELATED"/>
    <property type="match status" value="1"/>
</dbReference>
<keyword evidence="5" id="KW-0233">DNA recombination</keyword>
<organism evidence="8 9">
    <name type="scientific">Pseudochryseolinea flava</name>
    <dbReference type="NCBI Taxonomy" id="2059302"/>
    <lineage>
        <taxon>Bacteria</taxon>
        <taxon>Pseudomonadati</taxon>
        <taxon>Bacteroidota</taxon>
        <taxon>Cytophagia</taxon>
        <taxon>Cytophagales</taxon>
        <taxon>Fulvivirgaceae</taxon>
        <taxon>Pseudochryseolinea</taxon>
    </lineage>
</organism>
<evidence type="ECO:0000313" key="8">
    <source>
        <dbReference type="EMBL" id="RAV97560.1"/>
    </source>
</evidence>
<gene>
    <name evidence="8" type="ORF">DQQ10_27710</name>
</gene>
<accession>A0A364XT71</accession>
<dbReference type="GO" id="GO:0006313">
    <property type="term" value="P:DNA transposition"/>
    <property type="evidence" value="ECO:0007669"/>
    <property type="project" value="InterPro"/>
</dbReference>
<proteinExistence type="inferred from homology"/>
<evidence type="ECO:0000259" key="7">
    <source>
        <dbReference type="Pfam" id="PF05598"/>
    </source>
</evidence>
<dbReference type="NCBIfam" id="NF033581">
    <property type="entry name" value="transpos_IS5_4"/>
    <property type="match status" value="1"/>
</dbReference>